<dbReference type="AlphaFoldDB" id="A0A5N5HMB7"/>
<comment type="caution">
    <text evidence="1">The sequence shown here is derived from an EMBL/GenBank/DDBJ whole genome shotgun (WGS) entry which is preliminary data.</text>
</comment>
<evidence type="ECO:0000313" key="1">
    <source>
        <dbReference type="EMBL" id="KAB2626670.1"/>
    </source>
</evidence>
<organism evidence="1 2">
    <name type="scientific">Pyrus ussuriensis x Pyrus communis</name>
    <dbReference type="NCBI Taxonomy" id="2448454"/>
    <lineage>
        <taxon>Eukaryota</taxon>
        <taxon>Viridiplantae</taxon>
        <taxon>Streptophyta</taxon>
        <taxon>Embryophyta</taxon>
        <taxon>Tracheophyta</taxon>
        <taxon>Spermatophyta</taxon>
        <taxon>Magnoliopsida</taxon>
        <taxon>eudicotyledons</taxon>
        <taxon>Gunneridae</taxon>
        <taxon>Pentapetalae</taxon>
        <taxon>rosids</taxon>
        <taxon>fabids</taxon>
        <taxon>Rosales</taxon>
        <taxon>Rosaceae</taxon>
        <taxon>Amygdaloideae</taxon>
        <taxon>Maleae</taxon>
        <taxon>Pyrus</taxon>
    </lineage>
</organism>
<accession>A0A5N5HMB7</accession>
<reference evidence="2" key="2">
    <citation type="submission" date="2019-10" db="EMBL/GenBank/DDBJ databases">
        <title>A de novo genome assembly of a pear dwarfing rootstock.</title>
        <authorList>
            <person name="Wang F."/>
            <person name="Wang J."/>
            <person name="Li S."/>
            <person name="Zhang Y."/>
            <person name="Fang M."/>
            <person name="Ma L."/>
            <person name="Zhao Y."/>
            <person name="Jiang S."/>
        </authorList>
    </citation>
    <scope>NUCLEOTIDE SEQUENCE [LARGE SCALE GENOMIC DNA]</scope>
</reference>
<reference evidence="1 2" key="1">
    <citation type="submission" date="2019-09" db="EMBL/GenBank/DDBJ databases">
        <authorList>
            <person name="Ou C."/>
        </authorList>
    </citation>
    <scope>NUCLEOTIDE SEQUENCE [LARGE SCALE GENOMIC DNA]</scope>
    <source>
        <strain evidence="1">S2</strain>
        <tissue evidence="1">Leaf</tissue>
    </source>
</reference>
<proteinExistence type="predicted"/>
<dbReference type="EMBL" id="SMOL01000157">
    <property type="protein sequence ID" value="KAB2626670.1"/>
    <property type="molecule type" value="Genomic_DNA"/>
</dbReference>
<gene>
    <name evidence="1" type="ORF">D8674_020288</name>
</gene>
<name>A0A5N5HMB7_9ROSA</name>
<protein>
    <submittedName>
        <fullName evidence="1">S ribonuclease</fullName>
    </submittedName>
</protein>
<reference evidence="1 2" key="3">
    <citation type="submission" date="2019-11" db="EMBL/GenBank/DDBJ databases">
        <title>A de novo genome assembly of a pear dwarfing rootstock.</title>
        <authorList>
            <person name="Wang F."/>
            <person name="Wang J."/>
            <person name="Li S."/>
            <person name="Zhang Y."/>
            <person name="Fang M."/>
            <person name="Ma L."/>
            <person name="Zhao Y."/>
            <person name="Jiang S."/>
        </authorList>
    </citation>
    <scope>NUCLEOTIDE SEQUENCE [LARGE SCALE GENOMIC DNA]</scope>
    <source>
        <strain evidence="1">S2</strain>
        <tissue evidence="1">Leaf</tissue>
    </source>
</reference>
<sequence>MMNLSNVINVVAQGNSRPTPTPNQFVDFKSLVSQSTSSPHVSHSFFIPSLSQTSLDPLSFVLEPSLCPPKLIPQRPLDLSSVSYHSAASSGFGSGVHPGDAFVEAGIAARSPNCLDDSS</sequence>
<evidence type="ECO:0000313" key="2">
    <source>
        <dbReference type="Proteomes" id="UP000327157"/>
    </source>
</evidence>
<keyword evidence="2" id="KW-1185">Reference proteome</keyword>
<dbReference type="Proteomes" id="UP000327157">
    <property type="component" value="Chromosome 2"/>
</dbReference>